<feature type="region of interest" description="Disordered" evidence="1">
    <location>
        <begin position="58"/>
        <end position="103"/>
    </location>
</feature>
<dbReference type="AlphaFoldDB" id="A0A8T1VB19"/>
<reference evidence="2" key="1">
    <citation type="submission" date="2021-02" db="EMBL/GenBank/DDBJ databases">
        <authorList>
            <person name="Palmer J.M."/>
        </authorList>
    </citation>
    <scope>NUCLEOTIDE SEQUENCE</scope>
    <source>
        <strain evidence="2">SCRP734</strain>
    </source>
</reference>
<keyword evidence="3" id="KW-1185">Reference proteome</keyword>
<proteinExistence type="predicted"/>
<protein>
    <submittedName>
        <fullName evidence="2">Uncharacterized protein</fullName>
    </submittedName>
</protein>
<name>A0A8T1VB19_9STRA</name>
<sequence length="197" mass="21473">MSNVTCQPPPALNSGAGKALDSINASFPKRSESCLRARGLAASVDSRQRRWRTTAVVTTNERLNARAPRDNRTSRNSERGTPFRRRGRQHCNSSRKRSEPRTFPNLLEPLVRPLACIRDRRKRGGACTPIDMASGANGVLAIWRGVQYDRGGRPVLKLSVDAVYGGRASLLVSSFNVSNPAHCDRDSQGAGPAPLVL</sequence>
<feature type="compositionally biased region" description="Basic and acidic residues" evidence="1">
    <location>
        <begin position="63"/>
        <end position="78"/>
    </location>
</feature>
<comment type="caution">
    <text evidence="2">The sequence shown here is derived from an EMBL/GenBank/DDBJ whole genome shotgun (WGS) entry which is preliminary data.</text>
</comment>
<dbReference type="EMBL" id="JAGDFM010000629">
    <property type="protein sequence ID" value="KAG7376744.1"/>
    <property type="molecule type" value="Genomic_DNA"/>
</dbReference>
<evidence type="ECO:0000256" key="1">
    <source>
        <dbReference type="SAM" id="MobiDB-lite"/>
    </source>
</evidence>
<organism evidence="2 3">
    <name type="scientific">Phytophthora pseudosyringae</name>
    <dbReference type="NCBI Taxonomy" id="221518"/>
    <lineage>
        <taxon>Eukaryota</taxon>
        <taxon>Sar</taxon>
        <taxon>Stramenopiles</taxon>
        <taxon>Oomycota</taxon>
        <taxon>Peronosporomycetes</taxon>
        <taxon>Peronosporales</taxon>
        <taxon>Peronosporaceae</taxon>
        <taxon>Phytophthora</taxon>
    </lineage>
</organism>
<dbReference type="Proteomes" id="UP000694044">
    <property type="component" value="Unassembled WGS sequence"/>
</dbReference>
<gene>
    <name evidence="2" type="ORF">PHYPSEUDO_012802</name>
</gene>
<feature type="compositionally biased region" description="Basic residues" evidence="1">
    <location>
        <begin position="82"/>
        <end position="95"/>
    </location>
</feature>
<evidence type="ECO:0000313" key="3">
    <source>
        <dbReference type="Proteomes" id="UP000694044"/>
    </source>
</evidence>
<accession>A0A8T1VB19</accession>
<evidence type="ECO:0000313" key="2">
    <source>
        <dbReference type="EMBL" id="KAG7376744.1"/>
    </source>
</evidence>